<reference evidence="4" key="7">
    <citation type="journal article" date="2008" name="Nucleic Acids Res.">
        <title>The rice annotation project database (RAP-DB): 2008 update.</title>
        <authorList>
            <consortium name="The rice annotation project (RAP)"/>
        </authorList>
    </citation>
    <scope>GENOME REANNOTATION</scope>
    <source>
        <strain evidence="4">cv. Nipponbare</strain>
    </source>
</reference>
<evidence type="ECO:0000313" key="3">
    <source>
        <dbReference type="EMBL" id="BAF28166.1"/>
    </source>
</evidence>
<reference evidence="3" key="6">
    <citation type="journal article" date="2008" name="Nucleic Acids Res.">
        <title>The Rice Annotation Project Database (RAP-DB): 2008 update.</title>
        <authorList>
            <consortium name="The Rice Annotation Project (RAP)"/>
            <person name="Tanaka T."/>
            <person name="Antonio B.A."/>
            <person name="Kikuchi S."/>
            <person name="Matsumoto T."/>
            <person name="Nagamura Y."/>
            <person name="Numa H."/>
            <person name="Sakai H."/>
            <person name="Wu J."/>
            <person name="Itoh T."/>
            <person name="Sasaki T."/>
            <person name="Aono R."/>
            <person name="Fujii Y."/>
            <person name="Habara T."/>
            <person name="Harada E."/>
            <person name="Kanno M."/>
            <person name="Kawahara Y."/>
            <person name="Kawashima H."/>
            <person name="Kubooka H."/>
            <person name="Matsuya A."/>
            <person name="Nakaoka H."/>
            <person name="Saichi N."/>
            <person name="Sanbonmatsu R."/>
            <person name="Sato Y."/>
            <person name="Shinso Y."/>
            <person name="Suzuki M."/>
            <person name="Takeda J."/>
            <person name="Tanino M."/>
            <person name="Todokoro F."/>
            <person name="Yamaguchi K."/>
            <person name="Yamamoto N."/>
            <person name="Yamasaki C."/>
            <person name="Imanishi T."/>
            <person name="Okido T."/>
            <person name="Tada M."/>
            <person name="Ikeo K."/>
            <person name="Tateno Y."/>
            <person name="Gojobori T."/>
            <person name="Lin Y.C."/>
            <person name="Wei F.J."/>
            <person name="Hsing Y.I."/>
            <person name="Zhao Q."/>
            <person name="Han B."/>
            <person name="Kramer M.R."/>
            <person name="McCombie R.W."/>
            <person name="Lonsdale D."/>
            <person name="O'Donovan C.C."/>
            <person name="Whitfield E.J."/>
            <person name="Apweiler R."/>
            <person name="Koyanagi K.O."/>
            <person name="Khurana J.P."/>
            <person name="Raghuvanshi S."/>
            <person name="Singh N.K."/>
            <person name="Tyagi A.K."/>
            <person name="Haberer G."/>
            <person name="Fujisawa M."/>
            <person name="Hosokawa S."/>
            <person name="Ito Y."/>
            <person name="Ikawa H."/>
            <person name="Shibata M."/>
            <person name="Yamamoto M."/>
            <person name="Bruskiewich R.M."/>
            <person name="Hoen D.R."/>
            <person name="Bureau TE."/>
            <person name="Namiki N."/>
            <person name="Ohyanagi H."/>
            <person name="Sakai Y."/>
            <person name="Nobushima S."/>
            <person name="Sakata K."/>
            <person name="Barrero R.A."/>
            <person name="Sato Y."/>
            <person name="Souvorov A."/>
            <person name="Smith-White B."/>
            <person name="Tatusova T."/>
            <person name="An S."/>
            <person name="An G."/>
            <person name="OOta S."/>
            <person name="Fuks G."/>
            <person name="Messing J."/>
            <person name="Christie K.R."/>
            <person name="Lieberherr D."/>
            <person name="Kim H."/>
            <person name="Zuccolo A."/>
            <person name="Wing R.A."/>
            <person name="Nobuta K."/>
            <person name="Green P.J."/>
            <person name="Lu C."/>
            <person name="Meyers BC."/>
            <person name="Chaparro C."/>
            <person name="Piegu B."/>
            <person name="Panaud O."/>
            <person name="Echeverria M."/>
        </authorList>
    </citation>
    <scope>NUCLEOTIDE SEQUENCE</scope>
</reference>
<feature type="region of interest" description="Disordered" evidence="1">
    <location>
        <begin position="1"/>
        <end position="20"/>
    </location>
</feature>
<reference evidence="2" key="4">
    <citation type="submission" date="2006-11" db="EMBL/GenBank/DDBJ databases">
        <title>.</title>
        <authorList>
            <person name="Buell C."/>
            <person name="Yuan Q."/>
            <person name="Ouyang S."/>
            <person name="Liu J."/>
            <person name="Wang A."/>
            <person name="Maiti R."/>
            <person name="Lin H."/>
            <person name="Zhu W."/>
            <person name="Hamilton J."/>
            <person name="Jones K."/>
            <person name="Tallon L."/>
            <person name="Feldblyum T."/>
            <person name="Tsitrin T."/>
            <person name="Bera J."/>
            <person name="Kim M."/>
            <person name="Jin S."/>
            <person name="Fadrosh D."/>
            <person name="Vuong H."/>
            <person name="Overton II L."/>
            <person name="Reardon M."/>
            <person name="Weaver B."/>
            <person name="Johri S."/>
            <person name="Lewis M."/>
            <person name="Utterback T."/>
            <person name="Van Aken S."/>
            <person name="Wortman J."/>
            <person name="Haas B."/>
            <person name="Koo H."/>
            <person name="Zismann V."/>
            <person name="Hsiao J."/>
            <person name="Iobst S."/>
            <person name="de Vazeilles A."/>
            <person name="White O."/>
            <person name="Salzberg S."/>
            <person name="Fraser C."/>
        </authorList>
    </citation>
    <scope>NUCLEOTIDE SEQUENCE</scope>
</reference>
<organism evidence="3 4">
    <name type="scientific">Oryza sativa subsp. japonica</name>
    <name type="common">Rice</name>
    <dbReference type="NCBI Taxonomy" id="39947"/>
    <lineage>
        <taxon>Eukaryota</taxon>
        <taxon>Viridiplantae</taxon>
        <taxon>Streptophyta</taxon>
        <taxon>Embryophyta</taxon>
        <taxon>Tracheophyta</taxon>
        <taxon>Spermatophyta</taxon>
        <taxon>Magnoliopsida</taxon>
        <taxon>Liliopsida</taxon>
        <taxon>Poales</taxon>
        <taxon>Poaceae</taxon>
        <taxon>BOP clade</taxon>
        <taxon>Oryzoideae</taxon>
        <taxon>Oryzeae</taxon>
        <taxon>Oryzinae</taxon>
        <taxon>Oryza</taxon>
        <taxon>Oryza sativa</taxon>
    </lineage>
</organism>
<reference evidence="3" key="5">
    <citation type="journal article" date="2007" name="Genome Res.">
        <title>Curated Genome Annotation of Oryza sativa ssp. japonica and Comparative Genome Analysis with Arabidopsis thaliana.</title>
        <authorList>
            <consortium name="The Rice Annotation Project (RAP)"/>
            <person name="Itoh T."/>
            <person name="Tanaka T."/>
            <person name="Barrero R.A."/>
            <person name="Yamasaki C."/>
            <person name="Fujii Y."/>
            <person name="Hilton P.B."/>
            <person name="Antonio B.A."/>
            <person name="Aono H."/>
            <person name="Apweiler R."/>
            <person name="Bruskiewich R."/>
            <person name="Bureau T."/>
            <person name="Burr F."/>
            <person name="Costa de Oliveira A."/>
            <person name="Fuks G."/>
            <person name="Habara T."/>
            <person name="Haberer G."/>
            <person name="Han B."/>
            <person name="Harada E."/>
            <person name="Hiraki A.T."/>
            <person name="Hirochika H."/>
            <person name="Hoen D."/>
            <person name="Hokari H."/>
            <person name="Hosokawa S."/>
            <person name="Hsing Y."/>
            <person name="Ikawa H."/>
            <person name="Ikeo K."/>
            <person name="Imanishi T."/>
            <person name="Ito Y."/>
            <person name="Jaiswal P."/>
            <person name="Kanno M."/>
            <person name="Kawahara Y."/>
            <person name="Kawamura T."/>
            <person name="Kawashima H."/>
            <person name="Khurana J.P."/>
            <person name="Kikuchi S."/>
            <person name="Komatsu S."/>
            <person name="Koyanagi K.O."/>
            <person name="Kubooka H."/>
            <person name="Lieberherr D."/>
            <person name="Lin Y.C."/>
            <person name="Lonsdale D."/>
            <person name="Matsumoto T."/>
            <person name="Matsuya A."/>
            <person name="McCombie W.R."/>
            <person name="Messing J."/>
            <person name="Miyao A."/>
            <person name="Mulder N."/>
            <person name="Nagamura Y."/>
            <person name="Nam J."/>
            <person name="Namiki N."/>
            <person name="Numa H."/>
            <person name="Nurimoto S."/>
            <person name="O'donovan C."/>
            <person name="Ohyanagi H."/>
            <person name="Okido T."/>
            <person name="Oota S."/>
            <person name="Osato N."/>
            <person name="Palmer L.E."/>
            <person name="Quetier F."/>
            <person name="Raghuvanshi S."/>
            <person name="Saichi N."/>
            <person name="Sakai H."/>
            <person name="Sakai Y."/>
            <person name="Sakata K."/>
            <person name="Sakurai T."/>
            <person name="Sato F."/>
            <person name="Sato Y."/>
            <person name="Schoof H."/>
            <person name="Seki M."/>
            <person name="Shibata M."/>
            <person name="Shimizu Y."/>
            <person name="Shinozaki K."/>
            <person name="Shinso Y."/>
            <person name="Singh N.K."/>
            <person name="Smith-White B."/>
            <person name="Takeda J."/>
            <person name="Tanino M."/>
            <person name="Tatusova T."/>
            <person name="Thongjuea S."/>
            <person name="Todokoro F."/>
            <person name="Tsugane M."/>
            <person name="Tyagi A.K."/>
            <person name="Vanavichit A."/>
            <person name="Wang A."/>
            <person name="Wing R.A."/>
            <person name="Yamaguchi K."/>
            <person name="Yamamoto M."/>
            <person name="Yamamoto N."/>
            <person name="Yu Y."/>
            <person name="Zhang H."/>
            <person name="Zhao Q."/>
            <person name="Higo K."/>
            <person name="Burr B."/>
            <person name="Gojobori T."/>
            <person name="Sasaki T."/>
        </authorList>
    </citation>
    <scope>NUCLEOTIDE SEQUENCE</scope>
</reference>
<dbReference type="AlphaFoldDB" id="Q0ISZ9"/>
<proteinExistence type="predicted"/>
<evidence type="ECO:0000313" key="2">
    <source>
        <dbReference type="EMBL" id="AAX96418.1"/>
    </source>
</evidence>
<gene>
    <name evidence="2" type="ordered locus">LOC_Os11g24700</name>
    <name evidence="3" type="ordered locus">Os11g0434800</name>
</gene>
<reference evidence="3" key="3">
    <citation type="journal article" date="2006" name="Nucleic Acids Res.">
        <title>The Rice Annotation Project Database (RAP-DB): hub for Oryza sativa ssp. japonica genome information.</title>
        <authorList>
            <person name="Ohyanagi H."/>
            <person name="Tanaka T."/>
            <person name="Sakai H."/>
            <person name="Shigemoto Y."/>
            <person name="Yamaguchi K."/>
            <person name="Habara T."/>
            <person name="Fujii Y."/>
            <person name="Antonio B.A."/>
            <person name="Nagamura Y."/>
            <person name="Imanishi T."/>
            <person name="Ikeo K."/>
            <person name="Itoh T."/>
            <person name="Gojobori T."/>
            <person name="Sasaki T."/>
        </authorList>
    </citation>
    <scope>NUCLEOTIDE SEQUENCE</scope>
</reference>
<accession>Q0ISZ9</accession>
<dbReference type="KEGG" id="dosa:Os11g0434800"/>
<protein>
    <submittedName>
        <fullName evidence="2">Expressed protein</fullName>
    </submittedName>
    <submittedName>
        <fullName evidence="3">Os11g0434800 protein</fullName>
    </submittedName>
</protein>
<evidence type="ECO:0000313" key="4">
    <source>
        <dbReference type="Proteomes" id="UP000000763"/>
    </source>
</evidence>
<dbReference type="EMBL" id="AP008217">
    <property type="protein sequence ID" value="BAF28166.1"/>
    <property type="molecule type" value="Genomic_DNA"/>
</dbReference>
<name>Q0ISZ9_ORYSJ</name>
<reference evidence="3 4" key="1">
    <citation type="journal article" date="2005" name="Nature">
        <title>The map-based sequence of the rice genome.</title>
        <authorList>
            <consortium name="International rice genome sequencing project (IRGSP)"/>
            <person name="Matsumoto T."/>
            <person name="Wu J."/>
            <person name="Kanamori H."/>
            <person name="Katayose Y."/>
            <person name="Fujisawa M."/>
            <person name="Namiki N."/>
            <person name="Mizuno H."/>
            <person name="Yamamoto K."/>
            <person name="Antonio B.A."/>
            <person name="Baba T."/>
            <person name="Sakata K."/>
            <person name="Nagamura Y."/>
            <person name="Aoki H."/>
            <person name="Arikawa K."/>
            <person name="Arita K."/>
            <person name="Bito T."/>
            <person name="Chiden Y."/>
            <person name="Fujitsuka N."/>
            <person name="Fukunaka R."/>
            <person name="Hamada M."/>
            <person name="Harada C."/>
            <person name="Hayashi A."/>
            <person name="Hijishita S."/>
            <person name="Honda M."/>
            <person name="Hosokawa S."/>
            <person name="Ichikawa Y."/>
            <person name="Idonuma A."/>
            <person name="Iijima M."/>
            <person name="Ikeda M."/>
            <person name="Ikeno M."/>
            <person name="Ito K."/>
            <person name="Ito S."/>
            <person name="Ito T."/>
            <person name="Ito Y."/>
            <person name="Ito Y."/>
            <person name="Iwabuchi A."/>
            <person name="Kamiya K."/>
            <person name="Karasawa W."/>
            <person name="Kurita K."/>
            <person name="Katagiri S."/>
            <person name="Kikuta A."/>
            <person name="Kobayashi H."/>
            <person name="Kobayashi N."/>
            <person name="Machita K."/>
            <person name="Maehara T."/>
            <person name="Masukawa M."/>
            <person name="Mizubayashi T."/>
            <person name="Mukai Y."/>
            <person name="Nagasaki H."/>
            <person name="Nagata Y."/>
            <person name="Naito S."/>
            <person name="Nakashima M."/>
            <person name="Nakama Y."/>
            <person name="Nakamichi Y."/>
            <person name="Nakamura M."/>
            <person name="Meguro A."/>
            <person name="Negishi M."/>
            <person name="Ohta I."/>
            <person name="Ohta T."/>
            <person name="Okamoto M."/>
            <person name="Ono N."/>
            <person name="Saji S."/>
            <person name="Sakaguchi M."/>
            <person name="Sakai K."/>
            <person name="Shibata M."/>
            <person name="Shimokawa T."/>
            <person name="Song J."/>
            <person name="Takazaki Y."/>
            <person name="Terasawa K."/>
            <person name="Tsugane M."/>
            <person name="Tsuji K."/>
            <person name="Ueda S."/>
            <person name="Waki K."/>
            <person name="Yamagata H."/>
            <person name="Yamamoto M."/>
            <person name="Yamamoto S."/>
            <person name="Yamane H."/>
            <person name="Yoshiki S."/>
            <person name="Yoshihara R."/>
            <person name="Yukawa K."/>
            <person name="Zhong H."/>
            <person name="Yano M."/>
            <person name="Yuan Q."/>
            <person name="Ouyang S."/>
            <person name="Liu J."/>
            <person name="Jones K.M."/>
            <person name="Gansberger K."/>
            <person name="Moffat K."/>
            <person name="Hill J."/>
            <person name="Bera J."/>
            <person name="Fadrosh D."/>
            <person name="Jin S."/>
            <person name="Johri S."/>
            <person name="Kim M."/>
            <person name="Overton L."/>
            <person name="Reardon M."/>
            <person name="Tsitrin T."/>
            <person name="Vuong H."/>
            <person name="Weaver B."/>
            <person name="Ciecko A."/>
            <person name="Tallon L."/>
            <person name="Jackson J."/>
            <person name="Pai G."/>
            <person name="Aken S.V."/>
            <person name="Utterback T."/>
            <person name="Reidmuller S."/>
            <person name="Feldblyum T."/>
            <person name="Hsiao J."/>
            <person name="Zismann V."/>
            <person name="Iobst S."/>
            <person name="de Vazeille A.R."/>
            <person name="Buell C.R."/>
            <person name="Ying K."/>
            <person name="Li Y."/>
            <person name="Lu T."/>
            <person name="Huang Y."/>
            <person name="Zhao Q."/>
            <person name="Feng Q."/>
            <person name="Zhang L."/>
            <person name="Zhu J."/>
            <person name="Weng Q."/>
            <person name="Mu J."/>
            <person name="Lu Y."/>
            <person name="Fan D."/>
            <person name="Liu Y."/>
            <person name="Guan J."/>
            <person name="Zhang Y."/>
            <person name="Yu S."/>
            <person name="Liu X."/>
            <person name="Zhang Y."/>
            <person name="Hong G."/>
            <person name="Han B."/>
            <person name="Choisne N."/>
            <person name="Demange N."/>
            <person name="Orjeda G."/>
            <person name="Samain S."/>
            <person name="Cattolico L."/>
            <person name="Pelletier E."/>
            <person name="Couloux A."/>
            <person name="Segurens B."/>
            <person name="Wincker P."/>
            <person name="D'Hont A."/>
            <person name="Scarpelli C."/>
            <person name="Weissenbach J."/>
            <person name="Salanoubat M."/>
            <person name="Quetier F."/>
            <person name="Yu Y."/>
            <person name="Kim H.R."/>
            <person name="Rambo T."/>
            <person name="Currie J."/>
            <person name="Collura K."/>
            <person name="Luo M."/>
            <person name="Yang T."/>
            <person name="Ammiraju J.S.S."/>
            <person name="Engler F."/>
            <person name="Soderlund C."/>
            <person name="Wing R.A."/>
            <person name="Palmer L.E."/>
            <person name="de la Bastide M."/>
            <person name="Spiegel L."/>
            <person name="Nascimento L."/>
            <person name="Zutavern T."/>
            <person name="O'Shaughnessy A."/>
            <person name="Dike S."/>
            <person name="Dedhia N."/>
            <person name="Preston R."/>
            <person name="Balija V."/>
            <person name="McCombie W.R."/>
            <person name="Chow T."/>
            <person name="Chen H."/>
            <person name="Chung M."/>
            <person name="Chen C."/>
            <person name="Shaw J."/>
            <person name="Wu H."/>
            <person name="Hsiao K."/>
            <person name="Chao Y."/>
            <person name="Chu M."/>
            <person name="Cheng C."/>
            <person name="Hour A."/>
            <person name="Lee P."/>
            <person name="Lin S."/>
            <person name="Lin Y."/>
            <person name="Liou J."/>
            <person name="Liu S."/>
            <person name="Hsing Y."/>
            <person name="Raghuvanshi S."/>
            <person name="Mohanty A."/>
            <person name="Bharti A.K."/>
            <person name="Gaur A."/>
            <person name="Gupta V."/>
            <person name="Kumar D."/>
            <person name="Ravi V."/>
            <person name="Vij S."/>
            <person name="Kapur A."/>
            <person name="Khurana P."/>
            <person name="Khurana P."/>
            <person name="Khurana J.P."/>
            <person name="Tyagi A.K."/>
            <person name="Gaikwad K."/>
            <person name="Singh A."/>
            <person name="Dalal V."/>
            <person name="Srivastava S."/>
            <person name="Dixit A."/>
            <person name="Pal A.K."/>
            <person name="Ghazi I.A."/>
            <person name="Yadav M."/>
            <person name="Pandit A."/>
            <person name="Bhargava A."/>
            <person name="Sureshbabu K."/>
            <person name="Batra K."/>
            <person name="Sharma T.R."/>
            <person name="Mohapatra T."/>
            <person name="Singh N.K."/>
            <person name="Messing J."/>
            <person name="Nelson A.B."/>
            <person name="Fuks G."/>
            <person name="Kavchok S."/>
            <person name="Keizer G."/>
            <person name="Linton E."/>
            <person name="Llaca V."/>
            <person name="Song R."/>
            <person name="Tanyolac B."/>
            <person name="Young S."/>
            <person name="Ho-Il K."/>
            <person name="Hahn J.H."/>
            <person name="Sangsakoo G."/>
            <person name="Vanavichit A."/>
            <person name="de Mattos Luiz.A.T."/>
            <person name="Zimmer P.D."/>
            <person name="Malone G."/>
            <person name="Dellagostin O."/>
            <person name="de Oliveira A.C."/>
            <person name="Bevan M."/>
            <person name="Bancroft I."/>
            <person name="Minx P."/>
            <person name="Cordum H."/>
            <person name="Wilson R."/>
            <person name="Cheng Z."/>
            <person name="Jin W."/>
            <person name="Jiang J."/>
            <person name="Leong S.A."/>
            <person name="Iwama H."/>
            <person name="Gojobori T."/>
            <person name="Itoh T."/>
            <person name="Niimura Y."/>
            <person name="Fujii Y."/>
            <person name="Habara T."/>
            <person name="Sakai H."/>
            <person name="Sato Y."/>
            <person name="Wilson G."/>
            <person name="Kumar K."/>
            <person name="McCouch S."/>
            <person name="Juretic N."/>
            <person name="Hoen D."/>
            <person name="Wright S."/>
            <person name="Bruskiewich R."/>
            <person name="Bureau T."/>
            <person name="Miyao A."/>
            <person name="Hirochika H."/>
            <person name="Nishikawa T."/>
            <person name="Kadowaki K."/>
            <person name="Sugiura M."/>
            <person name="Burr B."/>
            <person name="Sasaki T."/>
        </authorList>
    </citation>
    <scope>NUCLEOTIDE SEQUENCE [LARGE SCALE GENOMIC DNA]</scope>
    <source>
        <strain evidence="4">cv. Nipponbare</strain>
    </source>
</reference>
<dbReference type="Proteomes" id="UP000000763">
    <property type="component" value="Chromosome 11"/>
</dbReference>
<sequence length="89" mass="8925">MGSVGGGLPRAGTRGSGREATAAVAAAATAAGEAVVARRRDGGGGPAAGREAAAPYLHWIWREGMRRRLDGRRRWCPGGGRSGSGGALL</sequence>
<reference evidence="2" key="2">
    <citation type="submission" date="2005-04" db="EMBL/GenBank/DDBJ databases">
        <authorList>
            <person name="Buell R."/>
        </authorList>
    </citation>
    <scope>NUCLEOTIDE SEQUENCE</scope>
</reference>
<evidence type="ECO:0000256" key="1">
    <source>
        <dbReference type="SAM" id="MobiDB-lite"/>
    </source>
</evidence>
<reference evidence="3" key="9">
    <citation type="submission" date="2009-08" db="EMBL/GenBank/DDBJ databases">
        <title>The Second Rice Annotation Project Meeting (RAP2).</title>
        <authorList>
            <consortium name="The Rice Annotation Project (RAP)"/>
        </authorList>
    </citation>
    <scope>NUCLEOTIDE SEQUENCE</scope>
</reference>
<dbReference type="EMBL" id="AC133931">
    <property type="protein sequence ID" value="AAX96418.1"/>
    <property type="molecule type" value="Genomic_DNA"/>
</dbReference>
<reference evidence="3" key="8">
    <citation type="submission" date="2009-08" db="EMBL/GenBank/DDBJ databases">
        <title>Oryza sativa nipponbare(GA3) genomic DNA, chromosome 11.</title>
        <authorList>
            <consortium name="IRGSP(International Rice Genome Sequencing Project)"/>
        </authorList>
    </citation>
    <scope>NUCLEOTIDE SEQUENCE</scope>
</reference>